<evidence type="ECO:0000256" key="1">
    <source>
        <dbReference type="SAM" id="MobiDB-lite"/>
    </source>
</evidence>
<sequence length="98" mass="10675">MGAKHIECKPPRRRGKKRHPRDSTGSQRVTKPTGQQAHQGKRAALQAPASLMEARSSDEDLGSGPEPLHKEDSSDIDSAVSVMEELPHVTPRTSDDIV</sequence>
<dbReference type="Proteomes" id="UP001066276">
    <property type="component" value="Chromosome 1_2"/>
</dbReference>
<gene>
    <name evidence="2" type="ORF">NDU88_002949</name>
</gene>
<feature type="compositionally biased region" description="Basic and acidic residues" evidence="1">
    <location>
        <begin position="1"/>
        <end position="10"/>
    </location>
</feature>
<feature type="region of interest" description="Disordered" evidence="1">
    <location>
        <begin position="1"/>
        <end position="98"/>
    </location>
</feature>
<comment type="caution">
    <text evidence="2">The sequence shown here is derived from an EMBL/GenBank/DDBJ whole genome shotgun (WGS) entry which is preliminary data.</text>
</comment>
<proteinExistence type="predicted"/>
<evidence type="ECO:0000313" key="3">
    <source>
        <dbReference type="Proteomes" id="UP001066276"/>
    </source>
</evidence>
<protein>
    <submittedName>
        <fullName evidence="2">Uncharacterized protein</fullName>
    </submittedName>
</protein>
<dbReference type="EMBL" id="JANPWB010000002">
    <property type="protein sequence ID" value="KAJ1207558.1"/>
    <property type="molecule type" value="Genomic_DNA"/>
</dbReference>
<accession>A0AAV7W0R7</accession>
<evidence type="ECO:0000313" key="2">
    <source>
        <dbReference type="EMBL" id="KAJ1207558.1"/>
    </source>
</evidence>
<feature type="compositionally biased region" description="Basic residues" evidence="1">
    <location>
        <begin position="11"/>
        <end position="20"/>
    </location>
</feature>
<keyword evidence="3" id="KW-1185">Reference proteome</keyword>
<dbReference type="AlphaFoldDB" id="A0AAV7W0R7"/>
<feature type="compositionally biased region" description="Polar residues" evidence="1">
    <location>
        <begin position="23"/>
        <end position="38"/>
    </location>
</feature>
<name>A0AAV7W0R7_PLEWA</name>
<reference evidence="2" key="1">
    <citation type="journal article" date="2022" name="bioRxiv">
        <title>Sequencing and chromosome-scale assembly of the giantPleurodeles waltlgenome.</title>
        <authorList>
            <person name="Brown T."/>
            <person name="Elewa A."/>
            <person name="Iarovenko S."/>
            <person name="Subramanian E."/>
            <person name="Araus A.J."/>
            <person name="Petzold A."/>
            <person name="Susuki M."/>
            <person name="Suzuki K.-i.T."/>
            <person name="Hayashi T."/>
            <person name="Toyoda A."/>
            <person name="Oliveira C."/>
            <person name="Osipova E."/>
            <person name="Leigh N.D."/>
            <person name="Simon A."/>
            <person name="Yun M.H."/>
        </authorList>
    </citation>
    <scope>NUCLEOTIDE SEQUENCE</scope>
    <source>
        <strain evidence="2">20211129_DDA</strain>
        <tissue evidence="2">Liver</tissue>
    </source>
</reference>
<organism evidence="2 3">
    <name type="scientific">Pleurodeles waltl</name>
    <name type="common">Iberian ribbed newt</name>
    <dbReference type="NCBI Taxonomy" id="8319"/>
    <lineage>
        <taxon>Eukaryota</taxon>
        <taxon>Metazoa</taxon>
        <taxon>Chordata</taxon>
        <taxon>Craniata</taxon>
        <taxon>Vertebrata</taxon>
        <taxon>Euteleostomi</taxon>
        <taxon>Amphibia</taxon>
        <taxon>Batrachia</taxon>
        <taxon>Caudata</taxon>
        <taxon>Salamandroidea</taxon>
        <taxon>Salamandridae</taxon>
        <taxon>Pleurodelinae</taxon>
        <taxon>Pleurodeles</taxon>
    </lineage>
</organism>